<dbReference type="Proteomes" id="UP000593594">
    <property type="component" value="Chromosome"/>
</dbReference>
<keyword evidence="3" id="KW-0862">Zinc</keyword>
<feature type="binding site" evidence="3">
    <location>
        <position position="298"/>
    </location>
    <ligand>
        <name>a divalent metal cation</name>
        <dbReference type="ChEBI" id="CHEBI:60240"/>
    </ligand>
</feature>
<feature type="region of interest" description="Disordered" evidence="4">
    <location>
        <begin position="1"/>
        <end position="22"/>
    </location>
</feature>
<feature type="active site" description="Proton donor/acceptor" evidence="2">
    <location>
        <position position="298"/>
    </location>
</feature>
<dbReference type="GO" id="GO:0016787">
    <property type="term" value="F:hydrolase activity"/>
    <property type="evidence" value="ECO:0007669"/>
    <property type="project" value="UniProtKB-KW"/>
</dbReference>
<dbReference type="PANTHER" id="PTHR47572:SF4">
    <property type="entry name" value="LACTONASE DRP35"/>
    <property type="match status" value="1"/>
</dbReference>
<accession>A0A7S8HAU2</accession>
<name>A0A7S8HAU2_9HYPH</name>
<feature type="binding site" evidence="3">
    <location>
        <position position="241"/>
    </location>
    <ligand>
        <name>a divalent metal cation</name>
        <dbReference type="ChEBI" id="CHEBI:60240"/>
    </ligand>
</feature>
<gene>
    <name evidence="6" type="ORF">HW532_03285</name>
</gene>
<reference evidence="6 7" key="1">
    <citation type="submission" date="2020-06" db="EMBL/GenBank/DDBJ databases">
        <title>Genome sequence of 2 isolates from Red Sea Mangroves.</title>
        <authorList>
            <person name="Sefrji F."/>
            <person name="Michoud G."/>
            <person name="Merlino G."/>
            <person name="Daffonchio D."/>
        </authorList>
    </citation>
    <scope>NUCLEOTIDE SEQUENCE [LARGE SCALE GENOMIC DNA]</scope>
    <source>
        <strain evidence="6 7">R1DC25</strain>
    </source>
</reference>
<dbReference type="AlphaFoldDB" id="A0A7S8HAU2"/>
<dbReference type="Gene3D" id="2.120.10.30">
    <property type="entry name" value="TolB, C-terminal domain"/>
    <property type="match status" value="1"/>
</dbReference>
<feature type="binding site" evidence="3">
    <location>
        <position position="178"/>
    </location>
    <ligand>
        <name>substrate</name>
    </ligand>
</feature>
<dbReference type="Pfam" id="PF08450">
    <property type="entry name" value="SGL"/>
    <property type="match status" value="1"/>
</dbReference>
<dbReference type="PRINTS" id="PR01790">
    <property type="entry name" value="SMP30FAMILY"/>
</dbReference>
<evidence type="ECO:0000256" key="2">
    <source>
        <dbReference type="PIRSR" id="PIRSR605511-1"/>
    </source>
</evidence>
<dbReference type="InterPro" id="IPR005511">
    <property type="entry name" value="SMP-30"/>
</dbReference>
<evidence type="ECO:0000256" key="4">
    <source>
        <dbReference type="SAM" id="MobiDB-lite"/>
    </source>
</evidence>
<dbReference type="KEGG" id="kmn:HW532_03285"/>
<feature type="domain" description="SMP-30/Gluconolactonase/LRE-like region" evidence="5">
    <location>
        <begin position="88"/>
        <end position="358"/>
    </location>
</feature>
<protein>
    <submittedName>
        <fullName evidence="6">SMP-30/gluconolactonase/LRE family protein</fullName>
    </submittedName>
</protein>
<dbReference type="InterPro" id="IPR011042">
    <property type="entry name" value="6-blade_b-propeller_TolB-like"/>
</dbReference>
<evidence type="ECO:0000313" key="6">
    <source>
        <dbReference type="EMBL" id="QPC41821.1"/>
    </source>
</evidence>
<sequence>MRKIDEGQVAGPDGSGDGGPGLSRRSVFKAAAAVAATTAMAPAALARNFGSDAEPVRYPEPDVIQLDPRFKAKIGNTPIMRLYRGTLWAEGPAWNGVGRYLVWSDIPNDEQLRWLEEDGHVSRQFRYPSGNSNGNTFDFAGRQIACEHGTRRVVRYEYNGAATILAGPENGQELNAPNDAVVRPDDGSIWFTDPGYGSLLDYEGNEADTDSPQPYQKEAVYRIDGQSGEVTKVADEPFKPNGLTFSPDYSVLYVADTGATHYPDAEKIIWAYDVDGNTLKNPRTFADMTLDGKAGLADGIDCDEDGNVWSSAGWVGDGYDGVHIFAPNGDRIGQIRLPEICSNLCFGGSKGNRLFMTGSQSLYAVYVLTHGAHVLGA</sequence>
<dbReference type="RefSeq" id="WP_213163049.1">
    <property type="nucleotide sequence ID" value="NZ_CP058214.1"/>
</dbReference>
<dbReference type="InterPro" id="IPR013658">
    <property type="entry name" value="SGL"/>
</dbReference>
<organism evidence="6 7">
    <name type="scientific">Kaustia mangrovi</name>
    <dbReference type="NCBI Taxonomy" id="2593653"/>
    <lineage>
        <taxon>Bacteria</taxon>
        <taxon>Pseudomonadati</taxon>
        <taxon>Pseudomonadota</taxon>
        <taxon>Alphaproteobacteria</taxon>
        <taxon>Hyphomicrobiales</taxon>
        <taxon>Parvibaculaceae</taxon>
        <taxon>Kaustia</taxon>
    </lineage>
</organism>
<dbReference type="InterPro" id="IPR006311">
    <property type="entry name" value="TAT_signal"/>
</dbReference>
<keyword evidence="7" id="KW-1185">Reference proteome</keyword>
<dbReference type="PROSITE" id="PS51318">
    <property type="entry name" value="TAT"/>
    <property type="match status" value="1"/>
</dbReference>
<feature type="binding site" evidence="3">
    <location>
        <position position="90"/>
    </location>
    <ligand>
        <name>a divalent metal cation</name>
        <dbReference type="ChEBI" id="CHEBI:60240"/>
    </ligand>
</feature>
<evidence type="ECO:0000259" key="5">
    <source>
        <dbReference type="Pfam" id="PF08450"/>
    </source>
</evidence>
<dbReference type="PANTHER" id="PTHR47572">
    <property type="entry name" value="LIPOPROTEIN-RELATED"/>
    <property type="match status" value="1"/>
</dbReference>
<dbReference type="EMBL" id="CP058214">
    <property type="protein sequence ID" value="QPC41821.1"/>
    <property type="molecule type" value="Genomic_DNA"/>
</dbReference>
<dbReference type="InterPro" id="IPR051262">
    <property type="entry name" value="SMP-30/CGR1_Lactonase"/>
</dbReference>
<proteinExistence type="predicted"/>
<feature type="binding site" evidence="3">
    <location>
        <position position="203"/>
    </location>
    <ligand>
        <name>substrate</name>
    </ligand>
</feature>
<evidence type="ECO:0000256" key="3">
    <source>
        <dbReference type="PIRSR" id="PIRSR605511-2"/>
    </source>
</evidence>
<keyword evidence="3" id="KW-0479">Metal-binding</keyword>
<evidence type="ECO:0000256" key="1">
    <source>
        <dbReference type="ARBA" id="ARBA00022801"/>
    </source>
</evidence>
<comment type="cofactor">
    <cofactor evidence="3">
        <name>Zn(2+)</name>
        <dbReference type="ChEBI" id="CHEBI:29105"/>
    </cofactor>
    <text evidence="3">Binds 1 divalent metal cation per subunit.</text>
</comment>
<evidence type="ECO:0000313" key="7">
    <source>
        <dbReference type="Proteomes" id="UP000593594"/>
    </source>
</evidence>
<dbReference type="SUPFAM" id="SSF63829">
    <property type="entry name" value="Calcium-dependent phosphotriesterase"/>
    <property type="match status" value="1"/>
</dbReference>
<dbReference type="GO" id="GO:0046872">
    <property type="term" value="F:metal ion binding"/>
    <property type="evidence" value="ECO:0007669"/>
    <property type="project" value="UniProtKB-KW"/>
</dbReference>
<keyword evidence="1" id="KW-0378">Hydrolase</keyword>